<dbReference type="InterPro" id="IPR035952">
    <property type="entry name" value="Rhomboid-like_sf"/>
</dbReference>
<evidence type="ECO:0000256" key="3">
    <source>
        <dbReference type="ARBA" id="ARBA00009045"/>
    </source>
</evidence>
<evidence type="ECO:0000256" key="5">
    <source>
        <dbReference type="ARBA" id="ARBA00022692"/>
    </source>
</evidence>
<dbReference type="Proteomes" id="UP000837801">
    <property type="component" value="Unassembled WGS sequence"/>
</dbReference>
<evidence type="ECO:0000256" key="6">
    <source>
        <dbReference type="ARBA" id="ARBA00022801"/>
    </source>
</evidence>
<feature type="region of interest" description="Disordered" evidence="11">
    <location>
        <begin position="580"/>
        <end position="641"/>
    </location>
</feature>
<accession>A0A9P0QPL2</accession>
<gene>
    <name evidence="13" type="ORF">CLIB1423_06S05534</name>
</gene>
<feature type="transmembrane region" description="Helical" evidence="10">
    <location>
        <begin position="517"/>
        <end position="539"/>
    </location>
</feature>
<evidence type="ECO:0000256" key="11">
    <source>
        <dbReference type="SAM" id="MobiDB-lite"/>
    </source>
</evidence>
<dbReference type="EC" id="3.4.21.105" evidence="10"/>
<feature type="compositionally biased region" description="Low complexity" evidence="11">
    <location>
        <begin position="625"/>
        <end position="641"/>
    </location>
</feature>
<dbReference type="GO" id="GO:0006508">
    <property type="term" value="P:proteolysis"/>
    <property type="evidence" value="ECO:0007669"/>
    <property type="project" value="UniProtKB-KW"/>
</dbReference>
<feature type="transmembrane region" description="Helical" evidence="10">
    <location>
        <begin position="334"/>
        <end position="356"/>
    </location>
</feature>
<keyword evidence="5 10" id="KW-0812">Transmembrane</keyword>
<dbReference type="AlphaFoldDB" id="A0A9P0QPL2"/>
<keyword evidence="8 10" id="KW-1133">Transmembrane helix</keyword>
<feature type="region of interest" description="Disordered" evidence="11">
    <location>
        <begin position="1"/>
        <end position="175"/>
    </location>
</feature>
<feature type="compositionally biased region" description="Polar residues" evidence="11">
    <location>
        <begin position="611"/>
        <end position="624"/>
    </location>
</feature>
<feature type="transmembrane region" description="Helical" evidence="10">
    <location>
        <begin position="682"/>
        <end position="700"/>
    </location>
</feature>
<protein>
    <recommendedName>
        <fullName evidence="10">Rhomboid-type serine protease</fullName>
        <ecNumber evidence="10">3.4.21.105</ecNumber>
    </recommendedName>
</protein>
<dbReference type="InterPro" id="IPR022764">
    <property type="entry name" value="Peptidase_S54_rhomboid_dom"/>
</dbReference>
<evidence type="ECO:0000313" key="13">
    <source>
        <dbReference type="EMBL" id="CAH2352398.1"/>
    </source>
</evidence>
<reference evidence="13" key="1">
    <citation type="submission" date="2022-03" db="EMBL/GenBank/DDBJ databases">
        <authorList>
            <person name="Legras J.-L."/>
            <person name="Devillers H."/>
            <person name="Grondin C."/>
        </authorList>
    </citation>
    <scope>NUCLEOTIDE SEQUENCE</scope>
    <source>
        <strain evidence="13">CLIB 1423</strain>
    </source>
</reference>
<evidence type="ECO:0000256" key="8">
    <source>
        <dbReference type="ARBA" id="ARBA00022989"/>
    </source>
</evidence>
<evidence type="ECO:0000256" key="4">
    <source>
        <dbReference type="ARBA" id="ARBA00022670"/>
    </source>
</evidence>
<keyword evidence="7 10" id="KW-0720">Serine protease</keyword>
<feature type="transmembrane region" description="Helical" evidence="10">
    <location>
        <begin position="432"/>
        <end position="452"/>
    </location>
</feature>
<dbReference type="PANTHER" id="PTHR22936">
    <property type="entry name" value="RHOMBOID-RELATED"/>
    <property type="match status" value="1"/>
</dbReference>
<comment type="caution">
    <text evidence="13">The sequence shown here is derived from an EMBL/GenBank/DDBJ whole genome shotgun (WGS) entry which is preliminary data.</text>
</comment>
<feature type="compositionally biased region" description="Low complexity" evidence="11">
    <location>
        <begin position="586"/>
        <end position="610"/>
    </location>
</feature>
<keyword evidence="9 10" id="KW-0472">Membrane</keyword>
<dbReference type="InterPro" id="IPR002610">
    <property type="entry name" value="Peptidase_S54_rhomboid-like"/>
</dbReference>
<dbReference type="SUPFAM" id="SSF144091">
    <property type="entry name" value="Rhomboid-like"/>
    <property type="match status" value="1"/>
</dbReference>
<comment type="catalytic activity">
    <reaction evidence="1 10">
        <text>Cleaves type-1 transmembrane domains using a catalytic dyad composed of serine and histidine that are contributed by different transmembrane domains.</text>
        <dbReference type="EC" id="3.4.21.105"/>
    </reaction>
</comment>
<evidence type="ECO:0000259" key="12">
    <source>
        <dbReference type="Pfam" id="PF01694"/>
    </source>
</evidence>
<evidence type="ECO:0000313" key="14">
    <source>
        <dbReference type="Proteomes" id="UP000837801"/>
    </source>
</evidence>
<dbReference type="OrthoDB" id="2146116at2759"/>
<keyword evidence="14" id="KW-1185">Reference proteome</keyword>
<dbReference type="GO" id="GO:0004252">
    <property type="term" value="F:serine-type endopeptidase activity"/>
    <property type="evidence" value="ECO:0007669"/>
    <property type="project" value="InterPro"/>
</dbReference>
<evidence type="ECO:0000256" key="7">
    <source>
        <dbReference type="ARBA" id="ARBA00022825"/>
    </source>
</evidence>
<keyword evidence="6 10" id="KW-0378">Hydrolase</keyword>
<feature type="compositionally biased region" description="Basic and acidic residues" evidence="11">
    <location>
        <begin position="25"/>
        <end position="49"/>
    </location>
</feature>
<evidence type="ECO:0000256" key="10">
    <source>
        <dbReference type="RuleBase" id="RU362115"/>
    </source>
</evidence>
<proteinExistence type="inferred from homology"/>
<dbReference type="EMBL" id="CAKXYY010000006">
    <property type="protein sequence ID" value="CAH2352398.1"/>
    <property type="molecule type" value="Genomic_DNA"/>
</dbReference>
<name>A0A9P0QPL2_9ASCO</name>
<feature type="transmembrane region" description="Helical" evidence="10">
    <location>
        <begin position="226"/>
        <end position="246"/>
    </location>
</feature>
<evidence type="ECO:0000256" key="2">
    <source>
        <dbReference type="ARBA" id="ARBA00004141"/>
    </source>
</evidence>
<dbReference type="Pfam" id="PF01694">
    <property type="entry name" value="Rhomboid"/>
    <property type="match status" value="1"/>
</dbReference>
<feature type="transmembrane region" description="Helical" evidence="10">
    <location>
        <begin position="401"/>
        <end position="420"/>
    </location>
</feature>
<keyword evidence="4 10" id="KW-0645">Protease</keyword>
<dbReference type="GO" id="GO:0016020">
    <property type="term" value="C:membrane"/>
    <property type="evidence" value="ECO:0007669"/>
    <property type="project" value="UniProtKB-SubCell"/>
</dbReference>
<feature type="transmembrane region" description="Helical" evidence="10">
    <location>
        <begin position="368"/>
        <end position="389"/>
    </location>
</feature>
<dbReference type="Gene3D" id="1.20.1540.10">
    <property type="entry name" value="Rhomboid-like"/>
    <property type="match status" value="1"/>
</dbReference>
<organism evidence="13 14">
    <name type="scientific">[Candida] railenensis</name>
    <dbReference type="NCBI Taxonomy" id="45579"/>
    <lineage>
        <taxon>Eukaryota</taxon>
        <taxon>Fungi</taxon>
        <taxon>Dikarya</taxon>
        <taxon>Ascomycota</taxon>
        <taxon>Saccharomycotina</taxon>
        <taxon>Pichiomycetes</taxon>
        <taxon>Debaryomycetaceae</taxon>
        <taxon>Kurtzmaniella</taxon>
    </lineage>
</organism>
<evidence type="ECO:0000256" key="1">
    <source>
        <dbReference type="ARBA" id="ARBA00000156"/>
    </source>
</evidence>
<dbReference type="PANTHER" id="PTHR22936:SF69">
    <property type="entry name" value="RHOMBOID-LIKE PROTEIN"/>
    <property type="match status" value="1"/>
</dbReference>
<feature type="transmembrane region" description="Helical" evidence="10">
    <location>
        <begin position="464"/>
        <end position="489"/>
    </location>
</feature>
<comment type="caution">
    <text evidence="10">Lacks conserved residue(s) required for the propagation of feature annotation.</text>
</comment>
<comment type="similarity">
    <text evidence="3 10">Belongs to the peptidase S54 family.</text>
</comment>
<feature type="compositionally biased region" description="Polar residues" evidence="11">
    <location>
        <begin position="52"/>
        <end position="77"/>
    </location>
</feature>
<feature type="domain" description="Peptidase S54 rhomboid" evidence="12">
    <location>
        <begin position="332"/>
        <end position="475"/>
    </location>
</feature>
<comment type="subcellular location">
    <subcellularLocation>
        <location evidence="2 10">Membrane</location>
        <topology evidence="2 10">Multi-pass membrane protein</topology>
    </subcellularLocation>
</comment>
<evidence type="ECO:0000256" key="9">
    <source>
        <dbReference type="ARBA" id="ARBA00023136"/>
    </source>
</evidence>
<sequence length="706" mass="78786">MYPYDRSNGGSTPPSNPYYRSTKPLQHDHSELMRSQSKREQQNYQRGDDDQSSFNFDTPTTAPFSTIYNPESNPFTRKNSRPLNDPYLYELDNINQKKDESLPSLPVKESSNPYYYNKEGQDLPPPPPPNKNPFEDHDNPFENPTWYHVSSMNHEHSSDIPPPPPPPNDFDDGYRSTGGIFLDSKNYHQSEDSGAPHSDEDYRMHEMEKQRLRLLRRKPRFHFTRLPYFTIIATTIQVCVFIAELAKMAQLTGSAFQTKPYFNPMLGPSTYLLINMGARYVPCMHQITDVTNDTSISFPCANSTSVDTNVCSLPELCGMSGIPEVNDAYIPHQWYRVITPIFLHAGFLHILFNLLLQVTMGATIERQIGWLKYSIIYMMCGISGFVLGANFSPDGIASTGASGALFGILAVNMLCFIYCGKKNTNLYGTKKFGLFIGIMILEMLVSFVLGLLPGMDNFSHIGGFAMGLAMGVALLPDPCIVYIDSIIVYDGNSSTMRQFLDNWSPFHDWEHKIPHRVYLWMSLRFVALGLAAAYLGALLKNFFISGLAPENNSCKWCKYINCIPVNGWCDLGNVEVTTSTVSSGNSASATQTPTTGTATATNAADSDSTSNPNEAVVTSTTTLPANIGNTQTTAAATTTDNTGGFKKRKEYEVFEKFKISSNDYEITKTLSSPDSIIGEQNFGVGVGFYLIIGFITFRFMKNKNWI</sequence>
<comment type="function">
    <text evidence="10">Serine protease involved in intramembrane proteolysis.</text>
</comment>